<name>A0A5S6QZB5_TRIMR</name>
<evidence type="ECO:0000313" key="1">
    <source>
        <dbReference type="Proteomes" id="UP000046395"/>
    </source>
</evidence>
<reference evidence="2" key="1">
    <citation type="submission" date="2019-12" db="UniProtKB">
        <authorList>
            <consortium name="WormBaseParasite"/>
        </authorList>
    </citation>
    <scope>IDENTIFICATION</scope>
</reference>
<dbReference type="Proteomes" id="UP000046395">
    <property type="component" value="Unassembled WGS sequence"/>
</dbReference>
<protein>
    <submittedName>
        <fullName evidence="2">Uncharacterized protein</fullName>
    </submittedName>
</protein>
<evidence type="ECO:0000313" key="2">
    <source>
        <dbReference type="WBParaSite" id="TMUE_3000012493.1"/>
    </source>
</evidence>
<dbReference type="WBParaSite" id="TMUE_3000012493.1">
    <property type="protein sequence ID" value="TMUE_3000012493.1"/>
    <property type="gene ID" value="WBGene00289404"/>
</dbReference>
<proteinExistence type="predicted"/>
<organism evidence="1 2">
    <name type="scientific">Trichuris muris</name>
    <name type="common">Mouse whipworm</name>
    <dbReference type="NCBI Taxonomy" id="70415"/>
    <lineage>
        <taxon>Eukaryota</taxon>
        <taxon>Metazoa</taxon>
        <taxon>Ecdysozoa</taxon>
        <taxon>Nematoda</taxon>
        <taxon>Enoplea</taxon>
        <taxon>Dorylaimia</taxon>
        <taxon>Trichinellida</taxon>
        <taxon>Trichuridae</taxon>
        <taxon>Trichuris</taxon>
    </lineage>
</organism>
<keyword evidence="1" id="KW-1185">Reference proteome</keyword>
<accession>A0A5S6QZB5</accession>
<sequence length="67" mass="7706">MSGKYVLVESDLTERWLVAVDRAKPLMSGLRIQRPYVVCNAYTTCRGHAAMLSRLNHPVDLLWRAYL</sequence>
<dbReference type="AlphaFoldDB" id="A0A5S6QZB5"/>